<dbReference type="EMBL" id="DXES01000167">
    <property type="protein sequence ID" value="HIX66133.1"/>
    <property type="molecule type" value="Genomic_DNA"/>
</dbReference>
<proteinExistence type="predicted"/>
<reference evidence="1" key="2">
    <citation type="submission" date="2021-04" db="EMBL/GenBank/DDBJ databases">
        <authorList>
            <person name="Gilroy R."/>
        </authorList>
    </citation>
    <scope>NUCLEOTIDE SEQUENCE</scope>
    <source>
        <strain evidence="1">CHK188-5543</strain>
    </source>
</reference>
<dbReference type="AlphaFoldDB" id="A0A9D2B7U5"/>
<sequence>MLHRQNSGLEQLLRRDPEAQRFYGSLPSYVQDLIQRQPRPVKSEAQLRQSAAEILESLHY</sequence>
<protein>
    <submittedName>
        <fullName evidence="1">Uncharacterized protein</fullName>
    </submittedName>
</protein>
<organism evidence="1 2">
    <name type="scientific">Candidatus Anaerotruncus excrementipullorum</name>
    <dbReference type="NCBI Taxonomy" id="2838465"/>
    <lineage>
        <taxon>Bacteria</taxon>
        <taxon>Bacillati</taxon>
        <taxon>Bacillota</taxon>
        <taxon>Clostridia</taxon>
        <taxon>Eubacteriales</taxon>
        <taxon>Oscillospiraceae</taxon>
        <taxon>Anaerotruncus</taxon>
    </lineage>
</organism>
<evidence type="ECO:0000313" key="2">
    <source>
        <dbReference type="Proteomes" id="UP000886800"/>
    </source>
</evidence>
<accession>A0A9D2B7U5</accession>
<evidence type="ECO:0000313" key="1">
    <source>
        <dbReference type="EMBL" id="HIX66133.1"/>
    </source>
</evidence>
<comment type="caution">
    <text evidence="1">The sequence shown here is derived from an EMBL/GenBank/DDBJ whole genome shotgun (WGS) entry which is preliminary data.</text>
</comment>
<dbReference type="Proteomes" id="UP000886800">
    <property type="component" value="Unassembled WGS sequence"/>
</dbReference>
<name>A0A9D2B7U5_9FIRM</name>
<gene>
    <name evidence="1" type="ORF">H9736_07785</name>
</gene>
<reference evidence="1" key="1">
    <citation type="journal article" date="2021" name="PeerJ">
        <title>Extensive microbial diversity within the chicken gut microbiome revealed by metagenomics and culture.</title>
        <authorList>
            <person name="Gilroy R."/>
            <person name="Ravi A."/>
            <person name="Getino M."/>
            <person name="Pursley I."/>
            <person name="Horton D.L."/>
            <person name="Alikhan N.F."/>
            <person name="Baker D."/>
            <person name="Gharbi K."/>
            <person name="Hall N."/>
            <person name="Watson M."/>
            <person name="Adriaenssens E.M."/>
            <person name="Foster-Nyarko E."/>
            <person name="Jarju S."/>
            <person name="Secka A."/>
            <person name="Antonio M."/>
            <person name="Oren A."/>
            <person name="Chaudhuri R.R."/>
            <person name="La Ragione R."/>
            <person name="Hildebrand F."/>
            <person name="Pallen M.J."/>
        </authorList>
    </citation>
    <scope>NUCLEOTIDE SEQUENCE</scope>
    <source>
        <strain evidence="1">CHK188-5543</strain>
    </source>
</reference>